<dbReference type="AlphaFoldDB" id="A0A0F9ACA4"/>
<sequence length="74" mass="8465">MKEKDTIRCEGQTKIGAFQMGGYAGWRQCENDAVIILKVRQDKGKITDQPSCDVCWKRAKKYTNVEIVENVEVL</sequence>
<evidence type="ECO:0000313" key="1">
    <source>
        <dbReference type="EMBL" id="KKK76129.1"/>
    </source>
</evidence>
<reference evidence="1" key="1">
    <citation type="journal article" date="2015" name="Nature">
        <title>Complex archaea that bridge the gap between prokaryotes and eukaryotes.</title>
        <authorList>
            <person name="Spang A."/>
            <person name="Saw J.H."/>
            <person name="Jorgensen S.L."/>
            <person name="Zaremba-Niedzwiedzka K."/>
            <person name="Martijn J."/>
            <person name="Lind A.E."/>
            <person name="van Eijk R."/>
            <person name="Schleper C."/>
            <person name="Guy L."/>
            <person name="Ettema T.J."/>
        </authorList>
    </citation>
    <scope>NUCLEOTIDE SEQUENCE</scope>
</reference>
<dbReference type="EMBL" id="LAZR01055544">
    <property type="protein sequence ID" value="KKK76129.1"/>
    <property type="molecule type" value="Genomic_DNA"/>
</dbReference>
<name>A0A0F9ACA4_9ZZZZ</name>
<protein>
    <submittedName>
        <fullName evidence="1">Uncharacterized protein</fullName>
    </submittedName>
</protein>
<organism evidence="1">
    <name type="scientific">marine sediment metagenome</name>
    <dbReference type="NCBI Taxonomy" id="412755"/>
    <lineage>
        <taxon>unclassified sequences</taxon>
        <taxon>metagenomes</taxon>
        <taxon>ecological metagenomes</taxon>
    </lineage>
</organism>
<proteinExistence type="predicted"/>
<accession>A0A0F9ACA4</accession>
<comment type="caution">
    <text evidence="1">The sequence shown here is derived from an EMBL/GenBank/DDBJ whole genome shotgun (WGS) entry which is preliminary data.</text>
</comment>
<gene>
    <name evidence="1" type="ORF">LCGC14_2866780</name>
</gene>